<reference evidence="1" key="1">
    <citation type="journal article" date="2020" name="mSystems">
        <title>Genome- and Community-Level Interaction Insights into Carbon Utilization and Element Cycling Functions of Hydrothermarchaeota in Hydrothermal Sediment.</title>
        <authorList>
            <person name="Zhou Z."/>
            <person name="Liu Y."/>
            <person name="Xu W."/>
            <person name="Pan J."/>
            <person name="Luo Z.H."/>
            <person name="Li M."/>
        </authorList>
    </citation>
    <scope>NUCLEOTIDE SEQUENCE [LARGE SCALE GENOMIC DNA]</scope>
    <source>
        <strain evidence="1">SpSt-479</strain>
    </source>
</reference>
<gene>
    <name evidence="1" type="ORF">ENS31_11575</name>
</gene>
<dbReference type="PROSITE" id="PS51257">
    <property type="entry name" value="PROKAR_LIPOPROTEIN"/>
    <property type="match status" value="1"/>
</dbReference>
<accession>A0A7V3E7Q9</accession>
<organism evidence="1">
    <name type="scientific">Ignavibacterium album</name>
    <dbReference type="NCBI Taxonomy" id="591197"/>
    <lineage>
        <taxon>Bacteria</taxon>
        <taxon>Pseudomonadati</taxon>
        <taxon>Ignavibacteriota</taxon>
        <taxon>Ignavibacteria</taxon>
        <taxon>Ignavibacteriales</taxon>
        <taxon>Ignavibacteriaceae</taxon>
        <taxon>Ignavibacterium</taxon>
    </lineage>
</organism>
<name>A0A7V3E7Q9_9BACT</name>
<dbReference type="AlphaFoldDB" id="A0A7V3E7Q9"/>
<protein>
    <recommendedName>
        <fullName evidence="2">Lipoprotein</fullName>
    </recommendedName>
</protein>
<evidence type="ECO:0008006" key="2">
    <source>
        <dbReference type="Google" id="ProtNLM"/>
    </source>
</evidence>
<comment type="caution">
    <text evidence="1">The sequence shown here is derived from an EMBL/GenBank/DDBJ whole genome shotgun (WGS) entry which is preliminary data.</text>
</comment>
<sequence length="125" mass="14004">MKTLIYSFITIILLLLVSCSLSTDPNNIQSSVQAISDSGQILIINFSDNDIYFAAFESNMAAVVNWSPLCNEENKIRSNSSRRINFSKIECYPGSTLKAGDRVIIYYWQKSDGTNTEVHSKVVIL</sequence>
<evidence type="ECO:0000313" key="1">
    <source>
        <dbReference type="EMBL" id="HFI92146.1"/>
    </source>
</evidence>
<dbReference type="EMBL" id="DSUJ01000010">
    <property type="protein sequence ID" value="HFI92146.1"/>
    <property type="molecule type" value="Genomic_DNA"/>
</dbReference>
<proteinExistence type="predicted"/>